<dbReference type="FunFam" id="1.10.3470.10:FF:000001">
    <property type="entry name" value="Vitamin B12 ABC transporter permease BtuC"/>
    <property type="match status" value="1"/>
</dbReference>
<feature type="transmembrane region" description="Helical" evidence="8">
    <location>
        <begin position="147"/>
        <end position="168"/>
    </location>
</feature>
<evidence type="ECO:0000256" key="5">
    <source>
        <dbReference type="ARBA" id="ARBA00022692"/>
    </source>
</evidence>
<dbReference type="PATRIC" id="fig|883113.3.peg.1278"/>
<evidence type="ECO:0000256" key="7">
    <source>
        <dbReference type="ARBA" id="ARBA00023136"/>
    </source>
</evidence>
<accession>H3NK92</accession>
<dbReference type="Pfam" id="PF01032">
    <property type="entry name" value="FecCD"/>
    <property type="match status" value="1"/>
</dbReference>
<dbReference type="OrthoDB" id="9811721at2"/>
<comment type="similarity">
    <text evidence="2">Belongs to the binding-protein-dependent transport system permease family. FecCD subfamily.</text>
</comment>
<reference evidence="9 10" key="1">
    <citation type="submission" date="2012-01" db="EMBL/GenBank/DDBJ databases">
        <title>The Genome Sequence of Facklamia languida CCUG 37842.</title>
        <authorList>
            <consortium name="The Broad Institute Genome Sequencing Platform"/>
            <person name="Earl A."/>
            <person name="Ward D."/>
            <person name="Feldgarden M."/>
            <person name="Gevers D."/>
            <person name="Huys G."/>
            <person name="Young S.K."/>
            <person name="Zeng Q."/>
            <person name="Gargeya S."/>
            <person name="Fitzgerald M."/>
            <person name="Haas B."/>
            <person name="Abouelleil A."/>
            <person name="Alvarado L."/>
            <person name="Arachchi H.M."/>
            <person name="Berlin A."/>
            <person name="Chapman S.B."/>
            <person name="Gearin G."/>
            <person name="Goldberg J."/>
            <person name="Griggs A."/>
            <person name="Gujja S."/>
            <person name="Hansen M."/>
            <person name="Heiman D."/>
            <person name="Howarth C."/>
            <person name="Larimer J."/>
            <person name="Lui A."/>
            <person name="MacDonald P.J.P."/>
            <person name="McCowen C."/>
            <person name="Montmayeur A."/>
            <person name="Murphy C."/>
            <person name="Neiman D."/>
            <person name="Pearson M."/>
            <person name="Priest M."/>
            <person name="Roberts A."/>
            <person name="Saif S."/>
            <person name="Shea T."/>
            <person name="Sisk P."/>
            <person name="Stolte C."/>
            <person name="Sykes S."/>
            <person name="Wortman J."/>
            <person name="Nusbaum C."/>
            <person name="Birren B."/>
        </authorList>
    </citation>
    <scope>NUCLEOTIDE SEQUENCE [LARGE SCALE GENOMIC DNA]</scope>
    <source>
        <strain evidence="9 10">CCUG 37842</strain>
    </source>
</reference>
<keyword evidence="6 8" id="KW-1133">Transmembrane helix</keyword>
<evidence type="ECO:0000256" key="3">
    <source>
        <dbReference type="ARBA" id="ARBA00022448"/>
    </source>
</evidence>
<keyword evidence="5 8" id="KW-0812">Transmembrane</keyword>
<dbReference type="InterPro" id="IPR037294">
    <property type="entry name" value="ABC_BtuC-like"/>
</dbReference>
<evidence type="ECO:0000256" key="4">
    <source>
        <dbReference type="ARBA" id="ARBA00022475"/>
    </source>
</evidence>
<dbReference type="HOGENOM" id="CLU_013016_0_3_9"/>
<feature type="transmembrane region" description="Helical" evidence="8">
    <location>
        <begin position="304"/>
        <end position="323"/>
    </location>
</feature>
<dbReference type="InterPro" id="IPR000522">
    <property type="entry name" value="ABC_transptr_permease_BtuC"/>
</dbReference>
<keyword evidence="7 8" id="KW-0472">Membrane</keyword>
<name>H3NK92_9LACT</name>
<feature type="transmembrane region" description="Helical" evidence="8">
    <location>
        <begin position="89"/>
        <end position="109"/>
    </location>
</feature>
<organism evidence="9 10">
    <name type="scientific">Facklamia languida CCUG 37842</name>
    <dbReference type="NCBI Taxonomy" id="883113"/>
    <lineage>
        <taxon>Bacteria</taxon>
        <taxon>Bacillati</taxon>
        <taxon>Bacillota</taxon>
        <taxon>Bacilli</taxon>
        <taxon>Lactobacillales</taxon>
        <taxon>Aerococcaceae</taxon>
        <taxon>Facklamia</taxon>
    </lineage>
</organism>
<dbReference type="CDD" id="cd06550">
    <property type="entry name" value="TM_ABC_iron-siderophores_like"/>
    <property type="match status" value="1"/>
</dbReference>
<keyword evidence="3" id="KW-0813">Transport</keyword>
<feature type="transmembrane region" description="Helical" evidence="8">
    <location>
        <begin position="6"/>
        <end position="24"/>
    </location>
</feature>
<feature type="transmembrane region" description="Helical" evidence="8">
    <location>
        <begin position="116"/>
        <end position="135"/>
    </location>
</feature>
<protein>
    <submittedName>
        <fullName evidence="9">Uncharacterized protein</fullName>
    </submittedName>
</protein>
<comment type="subcellular location">
    <subcellularLocation>
        <location evidence="1">Cell membrane</location>
        <topology evidence="1">Multi-pass membrane protein</topology>
    </subcellularLocation>
</comment>
<feature type="transmembrane region" description="Helical" evidence="8">
    <location>
        <begin position="276"/>
        <end position="298"/>
    </location>
</feature>
<evidence type="ECO:0000313" key="10">
    <source>
        <dbReference type="Proteomes" id="UP000006190"/>
    </source>
</evidence>
<dbReference type="STRING" id="883113.HMPREF9708_01281"/>
<evidence type="ECO:0000256" key="8">
    <source>
        <dbReference type="SAM" id="Phobius"/>
    </source>
</evidence>
<dbReference type="GO" id="GO:0022857">
    <property type="term" value="F:transmembrane transporter activity"/>
    <property type="evidence" value="ECO:0007669"/>
    <property type="project" value="InterPro"/>
</dbReference>
<evidence type="ECO:0000256" key="1">
    <source>
        <dbReference type="ARBA" id="ARBA00004651"/>
    </source>
</evidence>
<evidence type="ECO:0000256" key="2">
    <source>
        <dbReference type="ARBA" id="ARBA00007935"/>
    </source>
</evidence>
<keyword evidence="10" id="KW-1185">Reference proteome</keyword>
<evidence type="ECO:0000256" key="6">
    <source>
        <dbReference type="ARBA" id="ARBA00022989"/>
    </source>
</evidence>
<dbReference type="GO" id="GO:0005886">
    <property type="term" value="C:plasma membrane"/>
    <property type="evidence" value="ECO:0007669"/>
    <property type="project" value="UniProtKB-SubCell"/>
</dbReference>
<dbReference type="PANTHER" id="PTHR30472:SF25">
    <property type="entry name" value="ABC TRANSPORTER PERMEASE PROTEIN MJ0876-RELATED"/>
    <property type="match status" value="1"/>
</dbReference>
<dbReference type="Proteomes" id="UP000006190">
    <property type="component" value="Unassembled WGS sequence"/>
</dbReference>
<dbReference type="SUPFAM" id="SSF81345">
    <property type="entry name" value="ABC transporter involved in vitamin B12 uptake, BtuC"/>
    <property type="match status" value="1"/>
</dbReference>
<dbReference type="eggNOG" id="COG0609">
    <property type="taxonomic scope" value="Bacteria"/>
</dbReference>
<keyword evidence="4" id="KW-1003">Cell membrane</keyword>
<dbReference type="EMBL" id="AGEG01000014">
    <property type="protein sequence ID" value="EHR36609.1"/>
    <property type="molecule type" value="Genomic_DNA"/>
</dbReference>
<dbReference type="GO" id="GO:0033214">
    <property type="term" value="P:siderophore-iron import into cell"/>
    <property type="evidence" value="ECO:0007669"/>
    <property type="project" value="TreeGrafter"/>
</dbReference>
<sequence>MIALLMTLIIFMTCLLIGSVSIPFKESLPILKNFLMGQKDNSQYGKILVSIRLPRVLTTFLMGMALSLSGMTMQSLLKNPLADGSTLGISAGASLGAVLAIVSGVSLPLAYFKTSFMLAVVFAFLSLVLILFFTYQIDPKMNNMTVILTGIIFSMLVSSALNLIIVFADDKLKSIIFWTMGSLAGATYADVGVLLVALILGGLMIGVHAIELNAFAVSENMARNIGVDVFKTRILLFIAIAILIGISVAVAGTIPFVGLIIPHMARMLVGNQHQRLIPATLFLGGNFMMVADLIARTIASPLELPVGVITSLVGTLTFFYIFYQRGGRRV</sequence>
<dbReference type="AlphaFoldDB" id="H3NK92"/>
<comment type="caution">
    <text evidence="9">The sequence shown here is derived from an EMBL/GenBank/DDBJ whole genome shotgun (WGS) entry which is preliminary data.</text>
</comment>
<feature type="transmembrane region" description="Helical" evidence="8">
    <location>
        <begin position="234"/>
        <end position="264"/>
    </location>
</feature>
<gene>
    <name evidence="9" type="ORF">HMPREF9708_01281</name>
</gene>
<proteinExistence type="inferred from homology"/>
<evidence type="ECO:0000313" key="9">
    <source>
        <dbReference type="EMBL" id="EHR36609.1"/>
    </source>
</evidence>
<dbReference type="PANTHER" id="PTHR30472">
    <property type="entry name" value="FERRIC ENTEROBACTIN TRANSPORT SYSTEM PERMEASE PROTEIN"/>
    <property type="match status" value="1"/>
</dbReference>
<feature type="transmembrane region" description="Helical" evidence="8">
    <location>
        <begin position="188"/>
        <end position="210"/>
    </location>
</feature>
<dbReference type="Gene3D" id="1.10.3470.10">
    <property type="entry name" value="ABC transporter involved in vitamin B12 uptake, BtuC"/>
    <property type="match status" value="1"/>
</dbReference>